<gene>
    <name evidence="2" type="ORF">H2Y56_00625</name>
</gene>
<dbReference type="EMBL" id="JACERK010000001">
    <property type="protein sequence ID" value="MBA5230620.1"/>
    <property type="molecule type" value="Genomic_DNA"/>
</dbReference>
<accession>A0ABR5Z7W3</accession>
<sequence length="49" mass="5482">MGVEIDGAVQQAPQWERQSISKLSGGLTKDRERHDSSPVVKNQYQRPSS</sequence>
<feature type="compositionally biased region" description="Polar residues" evidence="1">
    <location>
        <begin position="39"/>
        <end position="49"/>
    </location>
</feature>
<keyword evidence="3" id="KW-1185">Reference proteome</keyword>
<feature type="compositionally biased region" description="Polar residues" evidence="1">
    <location>
        <begin position="11"/>
        <end position="22"/>
    </location>
</feature>
<reference evidence="2 3" key="1">
    <citation type="submission" date="2020-07" db="EMBL/GenBank/DDBJ databases">
        <title>Characterization of Pectobacterium aroidearum strains causing soft rot on Amorphophallus konjac.</title>
        <authorList>
            <person name="Xie H."/>
        </authorList>
    </citation>
    <scope>NUCLEOTIDE SEQUENCE [LARGE SCALE GENOMIC DNA]</scope>
    <source>
        <strain evidence="2 3">MY10</strain>
    </source>
</reference>
<dbReference type="RefSeq" id="WP_181829178.1">
    <property type="nucleotide sequence ID" value="NZ_CP104757.1"/>
</dbReference>
<proteinExistence type="predicted"/>
<name>A0ABR5Z7W3_9GAMM</name>
<feature type="region of interest" description="Disordered" evidence="1">
    <location>
        <begin position="1"/>
        <end position="49"/>
    </location>
</feature>
<comment type="caution">
    <text evidence="2">The sequence shown here is derived from an EMBL/GenBank/DDBJ whole genome shotgun (WGS) entry which is preliminary data.</text>
</comment>
<evidence type="ECO:0000313" key="2">
    <source>
        <dbReference type="EMBL" id="MBA5230620.1"/>
    </source>
</evidence>
<evidence type="ECO:0000313" key="3">
    <source>
        <dbReference type="Proteomes" id="UP000530038"/>
    </source>
</evidence>
<protein>
    <submittedName>
        <fullName evidence="2">Uncharacterized protein</fullName>
    </submittedName>
</protein>
<dbReference type="Proteomes" id="UP000530038">
    <property type="component" value="Unassembled WGS sequence"/>
</dbReference>
<evidence type="ECO:0000256" key="1">
    <source>
        <dbReference type="SAM" id="MobiDB-lite"/>
    </source>
</evidence>
<organism evidence="2 3">
    <name type="scientific">Pectobacterium aroidearum</name>
    <dbReference type="NCBI Taxonomy" id="1201031"/>
    <lineage>
        <taxon>Bacteria</taxon>
        <taxon>Pseudomonadati</taxon>
        <taxon>Pseudomonadota</taxon>
        <taxon>Gammaproteobacteria</taxon>
        <taxon>Enterobacterales</taxon>
        <taxon>Pectobacteriaceae</taxon>
        <taxon>Pectobacterium</taxon>
    </lineage>
</organism>